<name>A0ABP7MRE2_9GAMM</name>
<evidence type="ECO:0000313" key="1">
    <source>
        <dbReference type="EMBL" id="GAA3928698.1"/>
    </source>
</evidence>
<gene>
    <name evidence="1" type="ORF">GCM10022229_22960</name>
</gene>
<protein>
    <submittedName>
        <fullName evidence="1">Uncharacterized protein</fullName>
    </submittedName>
</protein>
<sequence length="72" mass="8092">MQNQSLPCDQLKAELARLCRAHNRSVFDGDMRVTWRGDELCLAVSFPDGMAWEVPFDAEAQTIIQSANATKH</sequence>
<comment type="caution">
    <text evidence="1">The sequence shown here is derived from an EMBL/GenBank/DDBJ whole genome shotgun (WGS) entry which is preliminary data.</text>
</comment>
<accession>A0ABP7MRE2</accession>
<dbReference type="EMBL" id="BAAAZU010000024">
    <property type="protein sequence ID" value="GAA3928698.1"/>
    <property type="molecule type" value="Genomic_DNA"/>
</dbReference>
<proteinExistence type="predicted"/>
<dbReference type="Proteomes" id="UP001501727">
    <property type="component" value="Unassembled WGS sequence"/>
</dbReference>
<keyword evidence="2" id="KW-1185">Reference proteome</keyword>
<organism evidence="1 2">
    <name type="scientific">Luteimonas lutimaris</name>
    <dbReference type="NCBI Taxonomy" id="698645"/>
    <lineage>
        <taxon>Bacteria</taxon>
        <taxon>Pseudomonadati</taxon>
        <taxon>Pseudomonadota</taxon>
        <taxon>Gammaproteobacteria</taxon>
        <taxon>Lysobacterales</taxon>
        <taxon>Lysobacteraceae</taxon>
        <taxon>Luteimonas</taxon>
    </lineage>
</organism>
<evidence type="ECO:0000313" key="2">
    <source>
        <dbReference type="Proteomes" id="UP001501727"/>
    </source>
</evidence>
<reference evidence="2" key="1">
    <citation type="journal article" date="2019" name="Int. J. Syst. Evol. Microbiol.">
        <title>The Global Catalogue of Microorganisms (GCM) 10K type strain sequencing project: providing services to taxonomists for standard genome sequencing and annotation.</title>
        <authorList>
            <consortium name="The Broad Institute Genomics Platform"/>
            <consortium name="The Broad Institute Genome Sequencing Center for Infectious Disease"/>
            <person name="Wu L."/>
            <person name="Ma J."/>
        </authorList>
    </citation>
    <scope>NUCLEOTIDE SEQUENCE [LARGE SCALE GENOMIC DNA]</scope>
    <source>
        <strain evidence="2">JCM 16916</strain>
    </source>
</reference>